<dbReference type="PANTHER" id="PTHR30093">
    <property type="entry name" value="GENERAL SECRETION PATHWAY PROTEIN G"/>
    <property type="match status" value="1"/>
</dbReference>
<protein>
    <recommendedName>
        <fullName evidence="2">Type II secretion system protein GspG C-terminal domain-containing protein</fullName>
    </recommendedName>
</protein>
<accession>A0A382DGQ8</accession>
<dbReference type="Pfam" id="PF07963">
    <property type="entry name" value="N_methyl"/>
    <property type="match status" value="1"/>
</dbReference>
<evidence type="ECO:0008006" key="2">
    <source>
        <dbReference type="Google" id="ProtNLM"/>
    </source>
</evidence>
<proteinExistence type="predicted"/>
<name>A0A382DGQ8_9ZZZZ</name>
<organism evidence="1">
    <name type="scientific">marine metagenome</name>
    <dbReference type="NCBI Taxonomy" id="408172"/>
    <lineage>
        <taxon>unclassified sequences</taxon>
        <taxon>metagenomes</taxon>
        <taxon>ecological metagenomes</taxon>
    </lineage>
</organism>
<evidence type="ECO:0000313" key="1">
    <source>
        <dbReference type="EMBL" id="SVB37415.1"/>
    </source>
</evidence>
<dbReference type="InterPro" id="IPR012902">
    <property type="entry name" value="N_methyl_site"/>
</dbReference>
<dbReference type="SUPFAM" id="SSF54523">
    <property type="entry name" value="Pili subunits"/>
    <property type="match status" value="1"/>
</dbReference>
<sequence>MTNRTKASVRRNGFTLIELLVVIAIIAILAALLLPALAKAKSKATEIKCLSNLKQLGLGFFLYSSETGKTPSYNMGNGKLWMGSIAEYYAKTDAVRLCPTAPYKKGKSGTSTTAWVWGSELRKGTREPKWTGSYALNGWFYSGDWPDGAGLFPRVKNAFRLDSDVRHSSESPIFCDSMWVDAWPQEIDRPASNLANGNAGENAGMARITVARHKYPAGNSPLYSSLYRDKPLPGAINLVFYDGHASLTPNEKLWEYQWHKNWKNPVKRPR</sequence>
<dbReference type="NCBIfam" id="TIGR02532">
    <property type="entry name" value="IV_pilin_GFxxxE"/>
    <property type="match status" value="1"/>
</dbReference>
<gene>
    <name evidence="1" type="ORF">METZ01_LOCUS190269</name>
</gene>
<reference evidence="1" key="1">
    <citation type="submission" date="2018-05" db="EMBL/GenBank/DDBJ databases">
        <authorList>
            <person name="Lanie J.A."/>
            <person name="Ng W.-L."/>
            <person name="Kazmierczak K.M."/>
            <person name="Andrzejewski T.M."/>
            <person name="Davidsen T.M."/>
            <person name="Wayne K.J."/>
            <person name="Tettelin H."/>
            <person name="Glass J.I."/>
            <person name="Rusch D."/>
            <person name="Podicherti R."/>
            <person name="Tsui H.-C.T."/>
            <person name="Winkler M.E."/>
        </authorList>
    </citation>
    <scope>NUCLEOTIDE SEQUENCE</scope>
</reference>
<dbReference type="InterPro" id="IPR045584">
    <property type="entry name" value="Pilin-like"/>
</dbReference>
<dbReference type="Gene3D" id="3.30.700.10">
    <property type="entry name" value="Glycoprotein, Type 4 Pilin"/>
    <property type="match status" value="1"/>
</dbReference>
<dbReference type="AlphaFoldDB" id="A0A382DGQ8"/>
<dbReference type="PANTHER" id="PTHR30093:SF2">
    <property type="entry name" value="TYPE II SECRETION SYSTEM PROTEIN H"/>
    <property type="match status" value="1"/>
</dbReference>
<dbReference type="EMBL" id="UINC01039230">
    <property type="protein sequence ID" value="SVB37415.1"/>
    <property type="molecule type" value="Genomic_DNA"/>
</dbReference>